<dbReference type="EMBL" id="MT452593">
    <property type="protein sequence ID" value="QNC69645.1"/>
    <property type="molecule type" value="mRNA"/>
</dbReference>
<organism evidence="2">
    <name type="scientific">Alligator mississippiensis</name>
    <name type="common">American alligator</name>
    <dbReference type="NCBI Taxonomy" id="8496"/>
    <lineage>
        <taxon>Eukaryota</taxon>
        <taxon>Metazoa</taxon>
        <taxon>Chordata</taxon>
        <taxon>Craniata</taxon>
        <taxon>Vertebrata</taxon>
        <taxon>Euteleostomi</taxon>
        <taxon>Archelosauria</taxon>
        <taxon>Archosauria</taxon>
        <taxon>Crocodylia</taxon>
        <taxon>Alligatoridae</taxon>
        <taxon>Alligatorinae</taxon>
        <taxon>Alligator</taxon>
    </lineage>
</organism>
<sequence>MRILYLLFAVFLFLLQVAPGQSYRECRNRGGECRPHGSCHPGSVIPVRCPHRTVCCRRR</sequence>
<proteinExistence type="evidence at transcript level"/>
<reference evidence="2" key="1">
    <citation type="submission" date="2020-05" db="EMBL/GenBank/DDBJ databases">
        <title>Identification and characterization of crocodylian beta-defensin peptides.</title>
        <authorList>
            <person name="Santana F.L."/>
            <person name="Estrada K.J."/>
            <person name="Corzo G."/>
        </authorList>
    </citation>
    <scope>NUCLEOTIDE SEQUENCE</scope>
</reference>
<name>A0A7G6KN35_ALLMI</name>
<accession>A0A7G6KN35</accession>
<dbReference type="AlphaFoldDB" id="A0A7G6KN35"/>
<feature type="signal peptide" evidence="1">
    <location>
        <begin position="1"/>
        <end position="22"/>
    </location>
</feature>
<protein>
    <submittedName>
        <fullName evidence="2">Beta-defensin 15</fullName>
    </submittedName>
</protein>
<keyword evidence="1" id="KW-0732">Signal</keyword>
<gene>
    <name evidence="2" type="primary">BD15</name>
</gene>
<feature type="chain" id="PRO_5028860897" evidence="1">
    <location>
        <begin position="23"/>
        <end position="59"/>
    </location>
</feature>
<evidence type="ECO:0000256" key="1">
    <source>
        <dbReference type="SAM" id="SignalP"/>
    </source>
</evidence>
<evidence type="ECO:0000313" key="2">
    <source>
        <dbReference type="EMBL" id="QNC69645.1"/>
    </source>
</evidence>
<feature type="non-terminal residue" evidence="2">
    <location>
        <position position="59"/>
    </location>
</feature>